<dbReference type="NCBIfam" id="TIGR01973">
    <property type="entry name" value="NuoG"/>
    <property type="match status" value="1"/>
</dbReference>
<accession>A0AAV8XV12</accession>
<feature type="domain" description="4Fe-4S His(Cys)3-ligated-type" evidence="15">
    <location>
        <begin position="117"/>
        <end position="156"/>
    </location>
</feature>
<dbReference type="EMBL" id="JANEYF010002730">
    <property type="protein sequence ID" value="KAJ8942951.1"/>
    <property type="molecule type" value="Genomic_DNA"/>
</dbReference>
<evidence type="ECO:0000256" key="2">
    <source>
        <dbReference type="ARBA" id="ARBA00005404"/>
    </source>
</evidence>
<evidence type="ECO:0000256" key="3">
    <source>
        <dbReference type="ARBA" id="ARBA00013888"/>
    </source>
</evidence>
<evidence type="ECO:0000256" key="8">
    <source>
        <dbReference type="ARBA" id="ARBA00023014"/>
    </source>
</evidence>
<dbReference type="PROSITE" id="PS00641">
    <property type="entry name" value="COMPLEX1_75K_1"/>
    <property type="match status" value="1"/>
</dbReference>
<dbReference type="GO" id="GO:0046872">
    <property type="term" value="F:metal ion binding"/>
    <property type="evidence" value="ECO:0007669"/>
    <property type="project" value="UniProtKB-KW"/>
</dbReference>
<feature type="domain" description="4Fe-4S Mo/W bis-MGD-type" evidence="14">
    <location>
        <begin position="258"/>
        <end position="314"/>
    </location>
</feature>
<dbReference type="PANTHER" id="PTHR43105:SF13">
    <property type="entry name" value="NADH-UBIQUINONE OXIDOREDUCTASE 75 KDA SUBUNIT, MITOCHONDRIAL"/>
    <property type="match status" value="1"/>
</dbReference>
<dbReference type="PANTHER" id="PTHR43105">
    <property type="entry name" value="RESPIRATORY NITRATE REDUCTASE"/>
    <property type="match status" value="1"/>
</dbReference>
<dbReference type="Pfam" id="PF10588">
    <property type="entry name" value="NADH-G_4Fe-4S_3"/>
    <property type="match status" value="1"/>
</dbReference>
<evidence type="ECO:0000256" key="1">
    <source>
        <dbReference type="ARBA" id="ARBA00001966"/>
    </source>
</evidence>
<comment type="caution">
    <text evidence="16">The sequence shown here is derived from an EMBL/GenBank/DDBJ whole genome shotgun (WGS) entry which is preliminary data.</text>
</comment>
<dbReference type="FunFam" id="3.10.20.740:FF:000001">
    <property type="entry name" value="NADH-quinone oxidoreductase subunit G"/>
    <property type="match status" value="1"/>
</dbReference>
<dbReference type="InterPro" id="IPR000283">
    <property type="entry name" value="NADH_UbQ_OxRdtase_75kDa_su_CS"/>
</dbReference>
<dbReference type="SMART" id="SM00929">
    <property type="entry name" value="NADH-G_4Fe-4S_3"/>
    <property type="match status" value="1"/>
</dbReference>
<dbReference type="InterPro" id="IPR036010">
    <property type="entry name" value="2Fe-2S_ferredoxin-like_sf"/>
</dbReference>
<dbReference type="InterPro" id="IPR010228">
    <property type="entry name" value="NADH_UbQ_OxRdtase_Gsu"/>
</dbReference>
<keyword evidence="8" id="KW-0411">Iron-sulfur</keyword>
<dbReference type="Gene3D" id="3.30.70.20">
    <property type="match status" value="1"/>
</dbReference>
<keyword evidence="17" id="KW-1185">Reference proteome</keyword>
<evidence type="ECO:0000256" key="5">
    <source>
        <dbReference type="ARBA" id="ARBA00022723"/>
    </source>
</evidence>
<keyword evidence="9" id="KW-0520">NAD</keyword>
<dbReference type="PROSITE" id="PS00642">
    <property type="entry name" value="COMPLEX1_75K_2"/>
    <property type="match status" value="1"/>
</dbReference>
<dbReference type="GO" id="GO:0045271">
    <property type="term" value="C:respiratory chain complex I"/>
    <property type="evidence" value="ECO:0007669"/>
    <property type="project" value="UniProtKB-ARBA"/>
</dbReference>
<gene>
    <name evidence="16" type="ORF">NQ314_009864</name>
</gene>
<keyword evidence="4" id="KW-0004">4Fe-4S</keyword>
<dbReference type="InterPro" id="IPR054351">
    <property type="entry name" value="NADH_UbQ_OxRdtase_ferredoxin"/>
</dbReference>
<dbReference type="Gene3D" id="3.40.50.740">
    <property type="match status" value="1"/>
</dbReference>
<dbReference type="GO" id="GO:0042773">
    <property type="term" value="P:ATP synthesis coupled electron transport"/>
    <property type="evidence" value="ECO:0007669"/>
    <property type="project" value="InterPro"/>
</dbReference>
<dbReference type="InterPro" id="IPR015405">
    <property type="entry name" value="NDUFS1-like_C"/>
</dbReference>
<dbReference type="Pfam" id="PF09326">
    <property type="entry name" value="NADH_dhqG_C"/>
    <property type="match status" value="1"/>
</dbReference>
<evidence type="ECO:0000313" key="17">
    <source>
        <dbReference type="Proteomes" id="UP001162156"/>
    </source>
</evidence>
<dbReference type="Gene3D" id="3.30.200.210">
    <property type="match status" value="1"/>
</dbReference>
<comment type="catalytic activity">
    <reaction evidence="11">
        <text>a ubiquinone + NADH + 5 H(+)(in) = a ubiquinol + NAD(+) + 4 H(+)(out)</text>
        <dbReference type="Rhea" id="RHEA:29091"/>
        <dbReference type="Rhea" id="RHEA-COMP:9565"/>
        <dbReference type="Rhea" id="RHEA-COMP:9566"/>
        <dbReference type="ChEBI" id="CHEBI:15378"/>
        <dbReference type="ChEBI" id="CHEBI:16389"/>
        <dbReference type="ChEBI" id="CHEBI:17976"/>
        <dbReference type="ChEBI" id="CHEBI:57540"/>
        <dbReference type="ChEBI" id="CHEBI:57945"/>
        <dbReference type="EC" id="7.1.1.2"/>
    </reaction>
</comment>
<dbReference type="GO" id="GO:0016651">
    <property type="term" value="F:oxidoreductase activity, acting on NAD(P)H"/>
    <property type="evidence" value="ECO:0007669"/>
    <property type="project" value="InterPro"/>
</dbReference>
<dbReference type="PROSITE" id="PS51085">
    <property type="entry name" value="2FE2S_FER_2"/>
    <property type="match status" value="1"/>
</dbReference>
<organism evidence="16 17">
    <name type="scientific">Rhamnusium bicolor</name>
    <dbReference type="NCBI Taxonomy" id="1586634"/>
    <lineage>
        <taxon>Eukaryota</taxon>
        <taxon>Metazoa</taxon>
        <taxon>Ecdysozoa</taxon>
        <taxon>Arthropoda</taxon>
        <taxon>Hexapoda</taxon>
        <taxon>Insecta</taxon>
        <taxon>Pterygota</taxon>
        <taxon>Neoptera</taxon>
        <taxon>Endopterygota</taxon>
        <taxon>Coleoptera</taxon>
        <taxon>Polyphaga</taxon>
        <taxon>Cucujiformia</taxon>
        <taxon>Chrysomeloidea</taxon>
        <taxon>Cerambycidae</taxon>
        <taxon>Lepturinae</taxon>
        <taxon>Rhagiini</taxon>
        <taxon>Rhamnusium</taxon>
    </lineage>
</organism>
<dbReference type="CDD" id="cd00207">
    <property type="entry name" value="fer2"/>
    <property type="match status" value="1"/>
</dbReference>
<evidence type="ECO:0000259" key="14">
    <source>
        <dbReference type="PROSITE" id="PS51669"/>
    </source>
</evidence>
<dbReference type="Proteomes" id="UP001162156">
    <property type="component" value="Unassembled WGS sequence"/>
</dbReference>
<dbReference type="InterPro" id="IPR006656">
    <property type="entry name" value="Mopterin_OxRdtase"/>
</dbReference>
<comment type="similarity">
    <text evidence="2 12">Belongs to the complex I 75 kDa subunit family.</text>
</comment>
<dbReference type="InterPro" id="IPR050123">
    <property type="entry name" value="Prok_molybdopt-oxidoreductase"/>
</dbReference>
<dbReference type="InterPro" id="IPR019574">
    <property type="entry name" value="NADH_UbQ_OxRdtase_Gsu_4Fe4S-bd"/>
</dbReference>
<keyword evidence="6" id="KW-1278">Translocase</keyword>
<protein>
    <recommendedName>
        <fullName evidence="3">NADH-ubiquinone oxidoreductase 75 kDa subunit, mitochondrial</fullName>
    </recommendedName>
</protein>
<dbReference type="SUPFAM" id="SSF54862">
    <property type="entry name" value="4Fe-4S ferredoxins"/>
    <property type="match status" value="1"/>
</dbReference>
<dbReference type="PROSITE" id="PS51839">
    <property type="entry name" value="4FE4S_HC3"/>
    <property type="match status" value="1"/>
</dbReference>
<sequence>MIVDMLRVTLNKVLNGAKLCPKHIYIATRAQSGEVKKPEKVEVFIDDKPVHVEPGTTILQAAAMVGIEIPRFCYHERLAVAGNCRMCLVEVEKSPKPVAACAMPVMKGWRIKTDSELTRRAREGIMEFLLVNHPLDCPICDQGGECDLQDQSMAFGSDRSRFTDIDFSGKRAVEDKDIGPLIKTIMTRCIHCTRCIRFASEVAGVDDLGTTGRGNDMQVGTYIEKMFLSELSGNVIDLCPVGALTSKPYSFTARPWEIRKVDSIDVLDAIGSNIIVSTRTGEVMRIMPRVNEEINEEWLSDKSRFSYDGLKRQRLVTPMLRDCNGELKPVDWEAALLTVAKVVKNAGPAIGAIAGGLADAEVLVAVKDLLNKLGSEALCTEHTFPLDGSGTDLRSSYLLNNKIAGAEEADVVLLVGTNPRFEAPLLNSRLRKAWIHNELEVASIGPKIDLRYEYQHLGNDPALLQQILCGQHEFSKKLISAKKPLIIVGSETLERSDGAGVLGTVQALAATCTGANKDWKVLNILHKVASQVAALDIGYIPGVDKIRDNSNLKVLLLIGADECSIEKSDLPADCFIIYQGHHGDYGASIADAILPGAAYTEKQATYVNTEGRAQETLVAVTPPGRAREDWKIIRALSEIVEAKLPYDNLNEIHVRIKELQDFYMTDAISRASPTMAKCVQAVLKQKQSKY</sequence>
<dbReference type="GO" id="GO:0051539">
    <property type="term" value="F:4 iron, 4 sulfur cluster binding"/>
    <property type="evidence" value="ECO:0007669"/>
    <property type="project" value="UniProtKB-KW"/>
</dbReference>
<reference evidence="16" key="1">
    <citation type="journal article" date="2023" name="Insect Mol. Biol.">
        <title>Genome sequencing provides insights into the evolution of gene families encoding plant cell wall-degrading enzymes in longhorned beetles.</title>
        <authorList>
            <person name="Shin N.R."/>
            <person name="Okamura Y."/>
            <person name="Kirsch R."/>
            <person name="Pauchet Y."/>
        </authorList>
    </citation>
    <scope>NUCLEOTIDE SEQUENCE</scope>
    <source>
        <strain evidence="16">RBIC_L_NR</strain>
    </source>
</reference>
<dbReference type="Pfam" id="PF00384">
    <property type="entry name" value="Molybdopterin"/>
    <property type="match status" value="1"/>
</dbReference>
<evidence type="ECO:0000259" key="15">
    <source>
        <dbReference type="PROSITE" id="PS51839"/>
    </source>
</evidence>
<proteinExistence type="inferred from homology"/>
<dbReference type="Pfam" id="PF22117">
    <property type="entry name" value="Fer4_Nqo3"/>
    <property type="match status" value="1"/>
</dbReference>
<dbReference type="GO" id="GO:0005743">
    <property type="term" value="C:mitochondrial inner membrane"/>
    <property type="evidence" value="ECO:0007669"/>
    <property type="project" value="UniProtKB-ARBA"/>
</dbReference>
<evidence type="ECO:0000259" key="13">
    <source>
        <dbReference type="PROSITE" id="PS51085"/>
    </source>
</evidence>
<dbReference type="PROSITE" id="PS00643">
    <property type="entry name" value="COMPLEX1_75K_3"/>
    <property type="match status" value="1"/>
</dbReference>
<dbReference type="Pfam" id="PF22151">
    <property type="entry name" value="Fer4_NDSU1"/>
    <property type="match status" value="1"/>
</dbReference>
<dbReference type="AlphaFoldDB" id="A0AAV8XV12"/>
<comment type="cofactor">
    <cofactor evidence="1">
        <name>[4Fe-4S] cluster</name>
        <dbReference type="ChEBI" id="CHEBI:49883"/>
    </cofactor>
</comment>
<name>A0AAV8XV12_9CUCU</name>
<dbReference type="Gene3D" id="3.10.20.740">
    <property type="match status" value="1"/>
</dbReference>
<evidence type="ECO:0000256" key="10">
    <source>
        <dbReference type="ARBA" id="ARBA00034078"/>
    </source>
</evidence>
<keyword evidence="7" id="KW-0408">Iron</keyword>
<evidence type="ECO:0000313" key="16">
    <source>
        <dbReference type="EMBL" id="KAJ8942951.1"/>
    </source>
</evidence>
<dbReference type="InterPro" id="IPR001041">
    <property type="entry name" value="2Fe-2S_ferredoxin-type"/>
</dbReference>
<dbReference type="PROSITE" id="PS51669">
    <property type="entry name" value="4FE4S_MOW_BIS_MGD"/>
    <property type="match status" value="1"/>
</dbReference>
<dbReference type="SUPFAM" id="SSF54292">
    <property type="entry name" value="2Fe-2S ferredoxin-like"/>
    <property type="match status" value="1"/>
</dbReference>
<evidence type="ECO:0000256" key="9">
    <source>
        <dbReference type="ARBA" id="ARBA00023027"/>
    </source>
</evidence>
<comment type="cofactor">
    <cofactor evidence="10">
        <name>[2Fe-2S] cluster</name>
        <dbReference type="ChEBI" id="CHEBI:190135"/>
    </cofactor>
</comment>
<dbReference type="FunFam" id="3.30.70.20:FF:000002">
    <property type="entry name" value="NADH-ubiquinone oxidoreductase 75 kDa subunit"/>
    <property type="match status" value="1"/>
</dbReference>
<dbReference type="GO" id="GO:0008137">
    <property type="term" value="F:NADH dehydrogenase (ubiquinone) activity"/>
    <property type="evidence" value="ECO:0007669"/>
    <property type="project" value="UniProtKB-EC"/>
</dbReference>
<dbReference type="Pfam" id="PF13510">
    <property type="entry name" value="Fer2_4"/>
    <property type="match status" value="1"/>
</dbReference>
<keyword evidence="5" id="KW-0479">Metal-binding</keyword>
<evidence type="ECO:0000256" key="11">
    <source>
        <dbReference type="ARBA" id="ARBA00049551"/>
    </source>
</evidence>
<evidence type="ECO:0000256" key="12">
    <source>
        <dbReference type="RuleBase" id="RU004523"/>
    </source>
</evidence>
<feature type="domain" description="2Fe-2S ferredoxin-type" evidence="13">
    <location>
        <begin position="39"/>
        <end position="117"/>
    </location>
</feature>
<dbReference type="CDD" id="cd02773">
    <property type="entry name" value="MopB_Res-Cmplx1_Nad11"/>
    <property type="match status" value="1"/>
</dbReference>
<evidence type="ECO:0000256" key="4">
    <source>
        <dbReference type="ARBA" id="ARBA00022485"/>
    </source>
</evidence>
<dbReference type="InterPro" id="IPR006963">
    <property type="entry name" value="Mopterin_OxRdtase_4Fe-4S_dom"/>
</dbReference>
<evidence type="ECO:0000256" key="7">
    <source>
        <dbReference type="ARBA" id="ARBA00023004"/>
    </source>
</evidence>
<dbReference type="FunFam" id="3.30.200.210:FF:000002">
    <property type="entry name" value="NADH-ubiquinone oxidoreductase 75 kDa subunit"/>
    <property type="match status" value="1"/>
</dbReference>
<dbReference type="SUPFAM" id="SSF53706">
    <property type="entry name" value="Formate dehydrogenase/DMSO reductase, domains 1-3"/>
    <property type="match status" value="1"/>
</dbReference>
<evidence type="ECO:0000256" key="6">
    <source>
        <dbReference type="ARBA" id="ARBA00022967"/>
    </source>
</evidence>